<reference evidence="3 4" key="1">
    <citation type="submission" date="2017-03" db="EMBL/GenBank/DDBJ databases">
        <title>Complete genome sequence of Candidatus 'Thiodictyon syntrophicum' sp. nov. strain Cad16T, a photolithoautotroph purple sulfur bacterium isolated from an alpine meromictic lake.</title>
        <authorList>
            <person name="Luedin S.M."/>
            <person name="Pothier J.F."/>
            <person name="Danza F."/>
            <person name="Storelli N."/>
            <person name="Wittwer M."/>
            <person name="Tonolla M."/>
        </authorList>
    </citation>
    <scope>NUCLEOTIDE SEQUENCE [LARGE SCALE GENOMIC DNA]</scope>
    <source>
        <strain evidence="3 4">Cad16T</strain>
    </source>
</reference>
<gene>
    <name evidence="3" type="ORF">THSYN_11635</name>
</gene>
<keyword evidence="4" id="KW-1185">Reference proteome</keyword>
<feature type="compositionally biased region" description="Pro residues" evidence="1">
    <location>
        <begin position="214"/>
        <end position="226"/>
    </location>
</feature>
<dbReference type="InterPro" id="IPR035897">
    <property type="entry name" value="Toll_tir_struct_dom_sf"/>
</dbReference>
<dbReference type="Pfam" id="PF13676">
    <property type="entry name" value="TIR_2"/>
    <property type="match status" value="1"/>
</dbReference>
<feature type="domain" description="SEFIR" evidence="2">
    <location>
        <begin position="7"/>
        <end position="146"/>
    </location>
</feature>
<dbReference type="PROSITE" id="PS51534">
    <property type="entry name" value="SEFIR"/>
    <property type="match status" value="1"/>
</dbReference>
<dbReference type="EMBL" id="CP020370">
    <property type="protein sequence ID" value="AUB81539.1"/>
    <property type="molecule type" value="Genomic_DNA"/>
</dbReference>
<feature type="region of interest" description="Disordered" evidence="1">
    <location>
        <begin position="172"/>
        <end position="226"/>
    </location>
</feature>
<accession>A0A2K8U809</accession>
<dbReference type="InterPro" id="IPR013568">
    <property type="entry name" value="SEFIR_dom"/>
</dbReference>
<evidence type="ECO:0000313" key="3">
    <source>
        <dbReference type="EMBL" id="AUB81539.1"/>
    </source>
</evidence>
<dbReference type="GO" id="GO:0007165">
    <property type="term" value="P:signal transduction"/>
    <property type="evidence" value="ECO:0007669"/>
    <property type="project" value="InterPro"/>
</dbReference>
<sequence length="226" mass="25107">MRPDDTQIRVFVSYAQHSDRHSAAVLALAQALRGHGIAVELDRFHGHELIDWPRWCREQLAADRARWVLMTCSAIYCDRLDGRVDPHTGKGVFWEGALLDDELYDGKGNRRIVPVLLHDEPDSAIPTLVRGWTHVRLRGFDLDDPGYEGLYRLLTGQAAIVPAPLGQRISLPARTGSAPAPPAARPQNLPYPSLGTLFKGRAPELAQIRSWTPKRPPPPRTDGSPP</sequence>
<dbReference type="RefSeq" id="WP_100919307.1">
    <property type="nucleotide sequence ID" value="NZ_CP020370.1"/>
</dbReference>
<evidence type="ECO:0000259" key="2">
    <source>
        <dbReference type="PROSITE" id="PS51534"/>
    </source>
</evidence>
<dbReference type="AlphaFoldDB" id="A0A2K8U809"/>
<name>A0A2K8U809_9GAMM</name>
<dbReference type="Proteomes" id="UP000232638">
    <property type="component" value="Chromosome"/>
</dbReference>
<organism evidence="3 4">
    <name type="scientific">Candidatus Thiodictyon syntrophicum</name>
    <dbReference type="NCBI Taxonomy" id="1166950"/>
    <lineage>
        <taxon>Bacteria</taxon>
        <taxon>Pseudomonadati</taxon>
        <taxon>Pseudomonadota</taxon>
        <taxon>Gammaproteobacteria</taxon>
        <taxon>Chromatiales</taxon>
        <taxon>Chromatiaceae</taxon>
        <taxon>Thiodictyon</taxon>
    </lineage>
</organism>
<protein>
    <recommendedName>
        <fullName evidence="2">SEFIR domain-containing protein</fullName>
    </recommendedName>
</protein>
<evidence type="ECO:0000256" key="1">
    <source>
        <dbReference type="SAM" id="MobiDB-lite"/>
    </source>
</evidence>
<dbReference type="KEGG" id="tsy:THSYN_11635"/>
<dbReference type="Gene3D" id="3.40.50.10140">
    <property type="entry name" value="Toll/interleukin-1 receptor homology (TIR) domain"/>
    <property type="match status" value="1"/>
</dbReference>
<dbReference type="InterPro" id="IPR000157">
    <property type="entry name" value="TIR_dom"/>
</dbReference>
<dbReference type="OrthoDB" id="1426235at2"/>
<proteinExistence type="predicted"/>
<evidence type="ECO:0000313" key="4">
    <source>
        <dbReference type="Proteomes" id="UP000232638"/>
    </source>
</evidence>